<dbReference type="PANTHER" id="PTHR23028">
    <property type="entry name" value="ACETYLTRANSFERASE"/>
    <property type="match status" value="1"/>
</dbReference>
<sequence>MKDTQSAFLPGIQGLRAIAVLLVLFYHIWPEALPGGFAGVDVFFVLSGYLITGLLLREAKGGRIDLVAFWARRIRRLLPAATVVLLVSLALSWLLLPETKRLEYSGDILWAALYVVNWRFALSSVDYGHRGAAPSPVQHYWSLSIEEQFYIVWPVMAALIARAATPERQKRVFAVVSFSCLIASFFYSIYFTYSGSAAAYFVSGTRIWELAAGALLASFNIRALSGGLAGLLSWTGFALILVSGFVLKTSMPFPGWLALLPVLGTIFMLLSEQASDWSPAYILKWKPLQYIGDISYSVYLWHWPVVLVLPAIVEEQSLLADGRTLVVLSLLAGIVSKHVIEDPFRDGLFTSHLQRWRAALFGAVLVLITVSASLWSMHSQEEKERLTFEEEQRIVVADADYPGAAALDPAAFFIADPTLPVRPDPLLAKRDSPVLYSDGCELKQTSTAVACEYGNPTGRRTIVLLGDSHAAQYLPALQALAEKHDWRIVVYQKSACMVADSVVRIRSTGMVREDCESWKKEALAAIIQQKPDIVVTSAALPHIYNEYYQLAPTSELVLAYRSLWSRLADAGIPLLVIRDNPRPLLDVPSCVAMNRTAPGRCSRLREQVLDRHEDPLVEASKTLESSKVHLLDLSHLFCNGQECPAVIGNVLVYRDGDHLTATFARSLSPYIERKMRSILREDQAD</sequence>
<feature type="transmembrane region" description="Helical" evidence="1">
    <location>
        <begin position="290"/>
        <end position="312"/>
    </location>
</feature>
<gene>
    <name evidence="4" type="ORF">F9K24_10670</name>
</gene>
<feature type="transmembrane region" description="Helical" evidence="1">
    <location>
        <begin position="172"/>
        <end position="191"/>
    </location>
</feature>
<feature type="transmembrane region" description="Helical" evidence="1">
    <location>
        <begin position="35"/>
        <end position="56"/>
    </location>
</feature>
<keyword evidence="4" id="KW-0012">Acyltransferase</keyword>
<feature type="transmembrane region" description="Helical" evidence="1">
    <location>
        <begin position="356"/>
        <end position="377"/>
    </location>
</feature>
<feature type="transmembrane region" description="Helical" evidence="1">
    <location>
        <begin position="77"/>
        <end position="96"/>
    </location>
</feature>
<protein>
    <submittedName>
        <fullName evidence="4">Acyltransferase family protein</fullName>
    </submittedName>
</protein>
<keyword evidence="1" id="KW-0472">Membrane</keyword>
<feature type="transmembrane region" description="Helical" evidence="1">
    <location>
        <begin position="228"/>
        <end position="247"/>
    </location>
</feature>
<comment type="caution">
    <text evidence="4">The sequence shown here is derived from an EMBL/GenBank/DDBJ whole genome shotgun (WGS) entry which is preliminary data.</text>
</comment>
<dbReference type="GO" id="GO:0016020">
    <property type="term" value="C:membrane"/>
    <property type="evidence" value="ECO:0007669"/>
    <property type="project" value="TreeGrafter"/>
</dbReference>
<dbReference type="Pfam" id="PF19040">
    <property type="entry name" value="SGNH"/>
    <property type="match status" value="1"/>
</dbReference>
<accession>A0A833LX92</accession>
<dbReference type="Pfam" id="PF01757">
    <property type="entry name" value="Acyl_transf_3"/>
    <property type="match status" value="1"/>
</dbReference>
<evidence type="ECO:0000313" key="4">
    <source>
        <dbReference type="EMBL" id="KAB2932383.1"/>
    </source>
</evidence>
<evidence type="ECO:0000313" key="5">
    <source>
        <dbReference type="Proteomes" id="UP000460298"/>
    </source>
</evidence>
<dbReference type="SUPFAM" id="SSF52266">
    <property type="entry name" value="SGNH hydrolase"/>
    <property type="match status" value="1"/>
</dbReference>
<reference evidence="4 5" key="1">
    <citation type="submission" date="2019-10" db="EMBL/GenBank/DDBJ databases">
        <title>Extracellular Electron Transfer in a Candidatus Methanoperedens spp. Enrichment Culture.</title>
        <authorList>
            <person name="Berger S."/>
            <person name="Rangel Shaw D."/>
            <person name="Berben T."/>
            <person name="In 'T Zandt M."/>
            <person name="Frank J."/>
            <person name="Reimann J."/>
            <person name="Jetten M.S.M."/>
            <person name="Welte C.U."/>
        </authorList>
    </citation>
    <scope>NUCLEOTIDE SEQUENCE [LARGE SCALE GENOMIC DNA]</scope>
    <source>
        <strain evidence="4">SB12</strain>
    </source>
</reference>
<dbReference type="InterPro" id="IPR002656">
    <property type="entry name" value="Acyl_transf_3_dom"/>
</dbReference>
<name>A0A833LX92_9LEPT</name>
<feature type="transmembrane region" description="Helical" evidence="1">
    <location>
        <begin position="253"/>
        <end position="270"/>
    </location>
</feature>
<dbReference type="GO" id="GO:0016747">
    <property type="term" value="F:acyltransferase activity, transferring groups other than amino-acyl groups"/>
    <property type="evidence" value="ECO:0007669"/>
    <property type="project" value="InterPro"/>
</dbReference>
<dbReference type="GO" id="GO:0009103">
    <property type="term" value="P:lipopolysaccharide biosynthetic process"/>
    <property type="evidence" value="ECO:0007669"/>
    <property type="project" value="TreeGrafter"/>
</dbReference>
<dbReference type="PANTHER" id="PTHR23028:SF53">
    <property type="entry name" value="ACYL_TRANSF_3 DOMAIN-CONTAINING PROTEIN"/>
    <property type="match status" value="1"/>
</dbReference>
<feature type="transmembrane region" description="Helical" evidence="1">
    <location>
        <begin position="148"/>
        <end position="165"/>
    </location>
</feature>
<evidence type="ECO:0000259" key="3">
    <source>
        <dbReference type="Pfam" id="PF19040"/>
    </source>
</evidence>
<dbReference type="EMBL" id="WBUI01000009">
    <property type="protein sequence ID" value="KAB2932383.1"/>
    <property type="molecule type" value="Genomic_DNA"/>
</dbReference>
<keyword evidence="1" id="KW-1133">Transmembrane helix</keyword>
<evidence type="ECO:0000256" key="1">
    <source>
        <dbReference type="SAM" id="Phobius"/>
    </source>
</evidence>
<keyword evidence="4" id="KW-0808">Transferase</keyword>
<keyword evidence="1" id="KW-0812">Transmembrane</keyword>
<dbReference type="AlphaFoldDB" id="A0A833LX92"/>
<dbReference type="InterPro" id="IPR050879">
    <property type="entry name" value="Acyltransferase_3"/>
</dbReference>
<proteinExistence type="predicted"/>
<evidence type="ECO:0000259" key="2">
    <source>
        <dbReference type="Pfam" id="PF01757"/>
    </source>
</evidence>
<dbReference type="Proteomes" id="UP000460298">
    <property type="component" value="Unassembled WGS sequence"/>
</dbReference>
<feature type="domain" description="SGNH" evidence="3">
    <location>
        <begin position="449"/>
        <end position="672"/>
    </location>
</feature>
<feature type="domain" description="Acyltransferase 3" evidence="2">
    <location>
        <begin position="11"/>
        <end position="332"/>
    </location>
</feature>
<dbReference type="InterPro" id="IPR043968">
    <property type="entry name" value="SGNH"/>
</dbReference>
<organism evidence="4 5">
    <name type="scientific">Leptonema illini</name>
    <dbReference type="NCBI Taxonomy" id="183"/>
    <lineage>
        <taxon>Bacteria</taxon>
        <taxon>Pseudomonadati</taxon>
        <taxon>Spirochaetota</taxon>
        <taxon>Spirochaetia</taxon>
        <taxon>Leptospirales</taxon>
        <taxon>Leptospiraceae</taxon>
        <taxon>Leptonema</taxon>
    </lineage>
</organism>
<feature type="transmembrane region" description="Helical" evidence="1">
    <location>
        <begin position="7"/>
        <end position="29"/>
    </location>
</feature>